<evidence type="ECO:0000313" key="2">
    <source>
        <dbReference type="Proteomes" id="UP000502421"/>
    </source>
</evidence>
<evidence type="ECO:0000313" key="1">
    <source>
        <dbReference type="EMBL" id="QJB32209.1"/>
    </source>
</evidence>
<dbReference type="EMBL" id="CP051205">
    <property type="protein sequence ID" value="QJB32209.1"/>
    <property type="molecule type" value="Genomic_DNA"/>
</dbReference>
<reference evidence="2" key="1">
    <citation type="submission" date="2020-04" db="EMBL/GenBank/DDBJ databases">
        <authorList>
            <person name="Kittiwongwattana C."/>
        </authorList>
    </citation>
    <scope>NUCLEOTIDE SEQUENCE [LARGE SCALE GENOMIC DNA]</scope>
    <source>
        <strain evidence="2">1310</strain>
    </source>
</reference>
<accession>A0AAE6ZIS6</accession>
<dbReference type="RefSeq" id="WP_168804459.1">
    <property type="nucleotide sequence ID" value="NZ_CP051205.1"/>
</dbReference>
<dbReference type="Proteomes" id="UP000502421">
    <property type="component" value="Chromosome"/>
</dbReference>
<protein>
    <submittedName>
        <fullName evidence="1">Uncharacterized protein</fullName>
    </submittedName>
</protein>
<gene>
    <name evidence="1" type="ORF">HF329_13090</name>
</gene>
<proteinExistence type="predicted"/>
<organism evidence="1 2">
    <name type="scientific">Chitinophaga oryzae</name>
    <dbReference type="NCBI Taxonomy" id="2725414"/>
    <lineage>
        <taxon>Bacteria</taxon>
        <taxon>Pseudomonadati</taxon>
        <taxon>Bacteroidota</taxon>
        <taxon>Chitinophagia</taxon>
        <taxon>Chitinophagales</taxon>
        <taxon>Chitinophagaceae</taxon>
        <taxon>Chitinophaga</taxon>
    </lineage>
</organism>
<dbReference type="AlphaFoldDB" id="A0AAE6ZIS6"/>
<dbReference type="KEGG" id="coy:HF329_13090"/>
<name>A0AAE6ZIS6_9BACT</name>
<sequence length="68" mass="7636">MEKKKVRDLIKPQRPELTLKGSSEYRNLVVPYCSSGYSKTSSGVTCSSGYSDNLWCNNKPADNDEVLF</sequence>